<accession>A0A7C4TIJ1</accession>
<evidence type="ECO:0000256" key="3">
    <source>
        <dbReference type="ARBA" id="ARBA00023014"/>
    </source>
</evidence>
<evidence type="ECO:0008006" key="5">
    <source>
        <dbReference type="Google" id="ProtNLM"/>
    </source>
</evidence>
<dbReference type="GO" id="GO:0051536">
    <property type="term" value="F:iron-sulfur cluster binding"/>
    <property type="evidence" value="ECO:0007669"/>
    <property type="project" value="UniProtKB-KW"/>
</dbReference>
<evidence type="ECO:0000313" key="4">
    <source>
        <dbReference type="EMBL" id="HGV98321.1"/>
    </source>
</evidence>
<evidence type="ECO:0000256" key="1">
    <source>
        <dbReference type="ARBA" id="ARBA00022723"/>
    </source>
</evidence>
<dbReference type="InterPro" id="IPR007197">
    <property type="entry name" value="rSAM"/>
</dbReference>
<dbReference type="InterPro" id="IPR040086">
    <property type="entry name" value="MJ0683-like"/>
</dbReference>
<keyword evidence="3" id="KW-0411">Iron-sulfur</keyword>
<name>A0A7C4TIJ1_UNCW3</name>
<dbReference type="GO" id="GO:0003824">
    <property type="term" value="F:catalytic activity"/>
    <property type="evidence" value="ECO:0007669"/>
    <property type="project" value="InterPro"/>
</dbReference>
<gene>
    <name evidence="4" type="ORF">ENV60_08520</name>
</gene>
<keyword evidence="2" id="KW-0408">Iron</keyword>
<dbReference type="AlphaFoldDB" id="A0A7C4TIJ1"/>
<dbReference type="InterPro" id="IPR058240">
    <property type="entry name" value="rSAM_sf"/>
</dbReference>
<keyword evidence="1" id="KW-0479">Metal-binding</keyword>
<dbReference type="Gene3D" id="3.80.30.30">
    <property type="match status" value="1"/>
</dbReference>
<evidence type="ECO:0000256" key="2">
    <source>
        <dbReference type="ARBA" id="ARBA00023004"/>
    </source>
</evidence>
<sequence>MEVQLVNLKGRVIHDFPYSLKNRKCPHTSLVSLTNTGGCILKCPMCYARAYLWSEPARIKVYKNLPEKLEAEIKKLKIVFPFYLSQITDPLQPITEVREITYRIIKMIMNYRLSFRVVTKYAQGIKELIKEIPELIGYPYWFLEMTVEATPEKQIITSPNASKIQDRLNTMKFLIDLGIEVVCRTDPTILGLIEPEDILWLTEKISETGVQHIIASTGYFNETSMESLLFTLKSSIFKGRIKKVIEYYNYFPGSKTKRYTVDITVRKKFHNWFKKVSEEKSLTYAVCQELPKEYDSDGIPTCEGSRRNPVHIRFEDDRFLSIPCYGDCLRSCPDPNYPPCKTPLLKTEYPYQFKTIQRSPPSLFG</sequence>
<dbReference type="SFLD" id="SFLDS00029">
    <property type="entry name" value="Radical_SAM"/>
    <property type="match status" value="1"/>
</dbReference>
<dbReference type="PANTHER" id="PTHR43432">
    <property type="entry name" value="SLR0285 PROTEIN"/>
    <property type="match status" value="1"/>
</dbReference>
<comment type="caution">
    <text evidence="4">The sequence shown here is derived from an EMBL/GenBank/DDBJ whole genome shotgun (WGS) entry which is preliminary data.</text>
</comment>
<dbReference type="EMBL" id="DTGZ01000161">
    <property type="protein sequence ID" value="HGV98321.1"/>
    <property type="molecule type" value="Genomic_DNA"/>
</dbReference>
<dbReference type="GO" id="GO:0046872">
    <property type="term" value="F:metal ion binding"/>
    <property type="evidence" value="ECO:0007669"/>
    <property type="project" value="UniProtKB-KW"/>
</dbReference>
<dbReference type="SUPFAM" id="SSF102114">
    <property type="entry name" value="Radical SAM enzymes"/>
    <property type="match status" value="1"/>
</dbReference>
<reference evidence="4" key="1">
    <citation type="journal article" date="2020" name="mSystems">
        <title>Genome- and Community-Level Interaction Insights into Carbon Utilization and Element Cycling Functions of Hydrothermarchaeota in Hydrothermal Sediment.</title>
        <authorList>
            <person name="Zhou Z."/>
            <person name="Liu Y."/>
            <person name="Xu W."/>
            <person name="Pan J."/>
            <person name="Luo Z.H."/>
            <person name="Li M."/>
        </authorList>
    </citation>
    <scope>NUCLEOTIDE SEQUENCE [LARGE SCALE GENOMIC DNA]</scope>
    <source>
        <strain evidence="4">SpSt-774</strain>
    </source>
</reference>
<organism evidence="4">
    <name type="scientific">candidate division WOR-3 bacterium</name>
    <dbReference type="NCBI Taxonomy" id="2052148"/>
    <lineage>
        <taxon>Bacteria</taxon>
        <taxon>Bacteria division WOR-3</taxon>
    </lineage>
</organism>
<dbReference type="PANTHER" id="PTHR43432:SF4">
    <property type="entry name" value="RADICAL SAM CORE DOMAIN-CONTAINING PROTEIN"/>
    <property type="match status" value="1"/>
</dbReference>
<dbReference type="SFLD" id="SFLDG01084">
    <property type="entry name" value="Uncharacterised_Radical_SAM_Su"/>
    <property type="match status" value="1"/>
</dbReference>
<protein>
    <recommendedName>
        <fullName evidence="5">Radical SAM protein</fullName>
    </recommendedName>
</protein>
<proteinExistence type="predicted"/>